<dbReference type="EMBL" id="CP020330">
    <property type="protein sequence ID" value="AQZ53368.1"/>
    <property type="molecule type" value="Genomic_DNA"/>
</dbReference>
<evidence type="ECO:0000259" key="10">
    <source>
        <dbReference type="Pfam" id="PF12627"/>
    </source>
</evidence>
<dbReference type="Gene3D" id="3.30.460.10">
    <property type="entry name" value="Beta Polymerase, domain 2"/>
    <property type="match status" value="1"/>
</dbReference>
<dbReference type="Pfam" id="PF01743">
    <property type="entry name" value="PolyA_pol"/>
    <property type="match status" value="1"/>
</dbReference>
<evidence type="ECO:0000259" key="9">
    <source>
        <dbReference type="Pfam" id="PF01743"/>
    </source>
</evidence>
<sequence length="421" mass="45735">MTKLCNQDWFKDDRLKTVLGILNGEGGETRIVGGAVRNALMDQPVGDIDLATTLVPDAVMARAKDAGMKAIPTGIDHGTVTVVCEGKPFETTTLRADVETFGRHATVRFGTDWAEDAARRDFTINALYADADGKIHDPVGGLADIETKTVRFIGEAETRIREDYLRILRFFRFFAWYGGGRPDADGLRASARARDGLASLSAERVWAETKKLLTARDPSRALLWMRQTGILTAIVPESEKWGIDAIPALIDCEAALGWQPDPYLRLAAIIPPYDVRVTELADRLKFSNAERALFLAFATAPAISGATTALALRKLLYRNGRDGILIRLKLALASARGKAAAGDLDAAGEAGKLGQLVDFAERWEKPQMPFSGGDIVAAGVPAGPAVGDYLKKLEDWWIEGDFKADRAALAARLDALRKDKA</sequence>
<comment type="cofactor">
    <cofactor evidence="1">
        <name>Mg(2+)</name>
        <dbReference type="ChEBI" id="CHEBI:18420"/>
    </cofactor>
</comment>
<keyword evidence="5" id="KW-0479">Metal-binding</keyword>
<dbReference type="GO" id="GO:0004810">
    <property type="term" value="F:CCA tRNA nucleotidyltransferase activity"/>
    <property type="evidence" value="ECO:0007669"/>
    <property type="project" value="UniProtKB-EC"/>
</dbReference>
<feature type="domain" description="Poly A polymerase head" evidence="9">
    <location>
        <begin position="30"/>
        <end position="151"/>
    </location>
</feature>
<keyword evidence="6" id="KW-0547">Nucleotide-binding</keyword>
<evidence type="ECO:0000256" key="2">
    <source>
        <dbReference type="ARBA" id="ARBA00022679"/>
    </source>
</evidence>
<evidence type="ECO:0000313" key="11">
    <source>
        <dbReference type="EMBL" id="AQZ53368.1"/>
    </source>
</evidence>
<keyword evidence="4 11" id="KW-0548">Nucleotidyltransferase</keyword>
<organism evidence="11 12">
    <name type="scientific">Martelella mediterranea DSM 17316</name>
    <dbReference type="NCBI Taxonomy" id="1122214"/>
    <lineage>
        <taxon>Bacteria</taxon>
        <taxon>Pseudomonadati</taxon>
        <taxon>Pseudomonadota</taxon>
        <taxon>Alphaproteobacteria</taxon>
        <taxon>Hyphomicrobiales</taxon>
        <taxon>Aurantimonadaceae</taxon>
        <taxon>Martelella</taxon>
    </lineage>
</organism>
<evidence type="ECO:0000256" key="4">
    <source>
        <dbReference type="ARBA" id="ARBA00022695"/>
    </source>
</evidence>
<reference evidence="11 12" key="1">
    <citation type="submission" date="2017-03" db="EMBL/GenBank/DDBJ databases">
        <title>Foreign affairs: Plasmid Transfer between Roseobacters and Rhizobia.</title>
        <authorList>
            <person name="Bartling P."/>
            <person name="Bunk B."/>
            <person name="Overmann J."/>
            <person name="Brinkmann H."/>
            <person name="Petersen J."/>
        </authorList>
    </citation>
    <scope>NUCLEOTIDE SEQUENCE [LARGE SCALE GENOMIC DNA]</scope>
    <source>
        <strain evidence="11 12">MACL11</strain>
    </source>
</reference>
<dbReference type="GO" id="GO:0000049">
    <property type="term" value="F:tRNA binding"/>
    <property type="evidence" value="ECO:0007669"/>
    <property type="project" value="TreeGrafter"/>
</dbReference>
<dbReference type="CDD" id="cd05398">
    <property type="entry name" value="NT_ClassII-CCAase"/>
    <property type="match status" value="1"/>
</dbReference>
<dbReference type="Gene3D" id="1.10.3090.10">
    <property type="entry name" value="cca-adding enzyme, domain 2"/>
    <property type="match status" value="1"/>
</dbReference>
<dbReference type="Proteomes" id="UP000191135">
    <property type="component" value="Chromosome"/>
</dbReference>
<dbReference type="Pfam" id="PF12627">
    <property type="entry name" value="PolyA_pol_RNAbd"/>
    <property type="match status" value="1"/>
</dbReference>
<dbReference type="SUPFAM" id="SSF81301">
    <property type="entry name" value="Nucleotidyltransferase"/>
    <property type="match status" value="1"/>
</dbReference>
<feature type="domain" description="tRNA nucleotidyltransferase/poly(A) polymerase RNA and SrmB- binding" evidence="10">
    <location>
        <begin position="192"/>
        <end position="238"/>
    </location>
</feature>
<dbReference type="GO" id="GO:0008033">
    <property type="term" value="P:tRNA processing"/>
    <property type="evidence" value="ECO:0007669"/>
    <property type="project" value="UniProtKB-KW"/>
</dbReference>
<dbReference type="EC" id="2.7.7.72" evidence="11"/>
<proteinExistence type="inferred from homology"/>
<dbReference type="eggNOG" id="COG0617">
    <property type="taxonomic scope" value="Bacteria"/>
</dbReference>
<dbReference type="OrthoDB" id="9805698at2"/>
<dbReference type="InterPro" id="IPR050264">
    <property type="entry name" value="Bact_CCA-adding_enz_type3_sf"/>
</dbReference>
<dbReference type="GO" id="GO:0046872">
    <property type="term" value="F:metal ion binding"/>
    <property type="evidence" value="ECO:0007669"/>
    <property type="project" value="UniProtKB-KW"/>
</dbReference>
<dbReference type="KEGG" id="mmed:Mame_04068"/>
<evidence type="ECO:0000256" key="3">
    <source>
        <dbReference type="ARBA" id="ARBA00022694"/>
    </source>
</evidence>
<evidence type="ECO:0000256" key="5">
    <source>
        <dbReference type="ARBA" id="ARBA00022723"/>
    </source>
</evidence>
<dbReference type="AlphaFoldDB" id="A0A1U9Z6R3"/>
<keyword evidence="2 8" id="KW-0808">Transferase</keyword>
<evidence type="ECO:0000256" key="1">
    <source>
        <dbReference type="ARBA" id="ARBA00001946"/>
    </source>
</evidence>
<keyword evidence="7" id="KW-0460">Magnesium</keyword>
<evidence type="ECO:0000313" key="12">
    <source>
        <dbReference type="Proteomes" id="UP000191135"/>
    </source>
</evidence>
<dbReference type="STRING" id="1122214.Mame_04068"/>
<evidence type="ECO:0000256" key="7">
    <source>
        <dbReference type="ARBA" id="ARBA00022842"/>
    </source>
</evidence>
<protein>
    <submittedName>
        <fullName evidence="11">CCA-adding enzyme</fullName>
        <ecNumber evidence="11">2.7.7.72</ecNumber>
    </submittedName>
</protein>
<name>A0A1U9Z6R3_9HYPH</name>
<evidence type="ECO:0000256" key="8">
    <source>
        <dbReference type="RuleBase" id="RU003953"/>
    </source>
</evidence>
<dbReference type="PANTHER" id="PTHR46173">
    <property type="entry name" value="CCA TRNA NUCLEOTIDYLTRANSFERASE 1, MITOCHONDRIAL"/>
    <property type="match status" value="1"/>
</dbReference>
<dbReference type="SUPFAM" id="SSF81891">
    <property type="entry name" value="Poly A polymerase C-terminal region-like"/>
    <property type="match status" value="1"/>
</dbReference>
<dbReference type="InterPro" id="IPR002646">
    <property type="entry name" value="PolA_pol_head_dom"/>
</dbReference>
<evidence type="ECO:0000256" key="6">
    <source>
        <dbReference type="ARBA" id="ARBA00022741"/>
    </source>
</evidence>
<dbReference type="InterPro" id="IPR032828">
    <property type="entry name" value="PolyA_RNA-bd"/>
</dbReference>
<dbReference type="GO" id="GO:0000166">
    <property type="term" value="F:nucleotide binding"/>
    <property type="evidence" value="ECO:0007669"/>
    <property type="project" value="UniProtKB-KW"/>
</dbReference>
<dbReference type="PANTHER" id="PTHR46173:SF1">
    <property type="entry name" value="CCA TRNA NUCLEOTIDYLTRANSFERASE 1, MITOCHONDRIAL"/>
    <property type="match status" value="1"/>
</dbReference>
<dbReference type="RefSeq" id="WP_018066762.1">
    <property type="nucleotide sequence ID" value="NZ_AQWH01000027.1"/>
</dbReference>
<comment type="similarity">
    <text evidence="8">Belongs to the tRNA nucleotidyltransferase/poly(A) polymerase family.</text>
</comment>
<gene>
    <name evidence="11" type="primary">cca</name>
    <name evidence="11" type="ORF">Mame_04068</name>
</gene>
<dbReference type="InterPro" id="IPR043519">
    <property type="entry name" value="NT_sf"/>
</dbReference>
<keyword evidence="8" id="KW-0694">RNA-binding</keyword>
<keyword evidence="3" id="KW-0819">tRNA processing</keyword>
<accession>A0A1U9Z6R3</accession>
<keyword evidence="12" id="KW-1185">Reference proteome</keyword>